<name>A0A261V0U2_9BORD</name>
<gene>
    <name evidence="5" type="ORF">CAL20_00020</name>
</gene>
<keyword evidence="1" id="KW-0805">Transcription regulation</keyword>
<dbReference type="SMART" id="SM00895">
    <property type="entry name" value="FCD"/>
    <property type="match status" value="1"/>
</dbReference>
<dbReference type="SUPFAM" id="SSF46785">
    <property type="entry name" value="Winged helix' DNA-binding domain"/>
    <property type="match status" value="1"/>
</dbReference>
<dbReference type="PROSITE" id="PS50949">
    <property type="entry name" value="HTH_GNTR"/>
    <property type="match status" value="1"/>
</dbReference>
<dbReference type="InterPro" id="IPR008920">
    <property type="entry name" value="TF_FadR/GntR_C"/>
</dbReference>
<evidence type="ECO:0000256" key="2">
    <source>
        <dbReference type="ARBA" id="ARBA00023125"/>
    </source>
</evidence>
<keyword evidence="6" id="KW-1185">Reference proteome</keyword>
<evidence type="ECO:0000313" key="5">
    <source>
        <dbReference type="EMBL" id="OZI67471.1"/>
    </source>
</evidence>
<dbReference type="Proteomes" id="UP000216885">
    <property type="component" value="Unassembled WGS sequence"/>
</dbReference>
<dbReference type="GO" id="GO:0003700">
    <property type="term" value="F:DNA-binding transcription factor activity"/>
    <property type="evidence" value="ECO:0007669"/>
    <property type="project" value="InterPro"/>
</dbReference>
<dbReference type="PANTHER" id="PTHR43537">
    <property type="entry name" value="TRANSCRIPTIONAL REGULATOR, GNTR FAMILY"/>
    <property type="match status" value="1"/>
</dbReference>
<dbReference type="CDD" id="cd07377">
    <property type="entry name" value="WHTH_GntR"/>
    <property type="match status" value="1"/>
</dbReference>
<proteinExistence type="predicted"/>
<comment type="caution">
    <text evidence="5">The sequence shown here is derived from an EMBL/GenBank/DDBJ whole genome shotgun (WGS) entry which is preliminary data.</text>
</comment>
<feature type="domain" description="HTH gntR-type" evidence="4">
    <location>
        <begin position="1"/>
        <end position="68"/>
    </location>
</feature>
<dbReference type="GO" id="GO:0003677">
    <property type="term" value="F:DNA binding"/>
    <property type="evidence" value="ECO:0007669"/>
    <property type="project" value="UniProtKB-KW"/>
</dbReference>
<dbReference type="Gene3D" id="1.20.120.530">
    <property type="entry name" value="GntR ligand-binding domain-like"/>
    <property type="match status" value="1"/>
</dbReference>
<dbReference type="Pfam" id="PF07729">
    <property type="entry name" value="FCD"/>
    <property type="match status" value="1"/>
</dbReference>
<dbReference type="InterPro" id="IPR036388">
    <property type="entry name" value="WH-like_DNA-bd_sf"/>
</dbReference>
<dbReference type="InterPro" id="IPR011711">
    <property type="entry name" value="GntR_C"/>
</dbReference>
<dbReference type="EMBL" id="NEVQ01000001">
    <property type="protein sequence ID" value="OZI67471.1"/>
    <property type="molecule type" value="Genomic_DNA"/>
</dbReference>
<dbReference type="InterPro" id="IPR036390">
    <property type="entry name" value="WH_DNA-bd_sf"/>
</dbReference>
<dbReference type="PANTHER" id="PTHR43537:SF52">
    <property type="entry name" value="FATTY ACID METABOLISM REGULATOR PROTEIN"/>
    <property type="match status" value="1"/>
</dbReference>
<dbReference type="Gene3D" id="1.10.10.10">
    <property type="entry name" value="Winged helix-like DNA-binding domain superfamily/Winged helix DNA-binding domain"/>
    <property type="match status" value="1"/>
</dbReference>
<organism evidence="5 6">
    <name type="scientific">Bordetella genomosp. 4</name>
    <dbReference type="NCBI Taxonomy" id="463044"/>
    <lineage>
        <taxon>Bacteria</taxon>
        <taxon>Pseudomonadati</taxon>
        <taxon>Pseudomonadota</taxon>
        <taxon>Betaproteobacteria</taxon>
        <taxon>Burkholderiales</taxon>
        <taxon>Alcaligenaceae</taxon>
        <taxon>Bordetella</taxon>
    </lineage>
</organism>
<dbReference type="InterPro" id="IPR000524">
    <property type="entry name" value="Tscrpt_reg_HTH_GntR"/>
</dbReference>
<dbReference type="SUPFAM" id="SSF48008">
    <property type="entry name" value="GntR ligand-binding domain-like"/>
    <property type="match status" value="1"/>
</dbReference>
<dbReference type="SMART" id="SM00345">
    <property type="entry name" value="HTH_GNTR"/>
    <property type="match status" value="2"/>
</dbReference>
<keyword evidence="3" id="KW-0804">Transcription</keyword>
<evidence type="ECO:0000313" key="6">
    <source>
        <dbReference type="Proteomes" id="UP000216885"/>
    </source>
</evidence>
<dbReference type="Pfam" id="PF00392">
    <property type="entry name" value="GntR"/>
    <property type="match status" value="1"/>
</dbReference>
<dbReference type="OrthoDB" id="8960174at2"/>
<protein>
    <submittedName>
        <fullName evidence="5">GntR family transcriptional regulator</fullName>
    </submittedName>
</protein>
<evidence type="ECO:0000259" key="4">
    <source>
        <dbReference type="PROSITE" id="PS50949"/>
    </source>
</evidence>
<accession>A0A261V0U2</accession>
<reference evidence="5 6" key="1">
    <citation type="submission" date="2017-05" db="EMBL/GenBank/DDBJ databases">
        <title>Complete and WGS of Bordetella genogroups.</title>
        <authorList>
            <person name="Spilker T."/>
            <person name="LiPuma J."/>
        </authorList>
    </citation>
    <scope>NUCLEOTIDE SEQUENCE [LARGE SCALE GENOMIC DNA]</scope>
    <source>
        <strain evidence="5 6">AU9919</strain>
    </source>
</reference>
<dbReference type="RefSeq" id="WP_094823872.1">
    <property type="nucleotide sequence ID" value="NZ_NEVO01000019.1"/>
</dbReference>
<sequence>MTPQKSLATQIVELIHMDGLAVGAHLPAQMLADRLRVSRSPINEALQQLHEKGVLSRQRNRGYFVAQAVTARTDELAAELGLQEHDVLTDVYFRIADDLLRGELAAAVTETQMRARYQLTPAQLNAVLGRIANEGWAERRPGYGWEFSGMMRTPDALLQSYRLRLALEPAALLEPGYHLDPAILARCRQAELHLLAGGIETDTADQLHDRGVRFHESLVEASGNPFFIDTVRRVNRVRRLLSYRSMRDRKRYKQHCEQHLHILELLEQGRNADASQALREHLQSTLSNIGQITDILATEPTAPKRRRA</sequence>
<keyword evidence="2" id="KW-0238">DNA-binding</keyword>
<evidence type="ECO:0000256" key="3">
    <source>
        <dbReference type="ARBA" id="ARBA00023163"/>
    </source>
</evidence>
<dbReference type="AlphaFoldDB" id="A0A261V0U2"/>
<evidence type="ECO:0000256" key="1">
    <source>
        <dbReference type="ARBA" id="ARBA00023015"/>
    </source>
</evidence>